<proteinExistence type="predicted"/>
<organism evidence="1">
    <name type="scientific">Pseudonocardia dioxanivorans (strain ATCC 55486 / DSM 44775 / JCM 13855 / CB1190)</name>
    <dbReference type="NCBI Taxonomy" id="675635"/>
    <lineage>
        <taxon>Bacteria</taxon>
        <taxon>Bacillati</taxon>
        <taxon>Actinomycetota</taxon>
        <taxon>Actinomycetes</taxon>
        <taxon>Pseudonocardiales</taxon>
        <taxon>Pseudonocardiaceae</taxon>
        <taxon>Pseudonocardia</taxon>
    </lineage>
</organism>
<accession>F2L789</accession>
<dbReference type="EMBL" id="CP002597">
    <property type="protein sequence ID" value="AEA29062.1"/>
    <property type="molecule type" value="Genomic_DNA"/>
</dbReference>
<gene>
    <name evidence="1" type="ORF">Psed_7005</name>
</gene>
<reference evidence="1" key="1">
    <citation type="journal article" date="2011" name="J. Bacteriol.">
        <title>Genome sequence of the 1,4-dioxane-degrading Pseudonocardia dioxanivorans strain CB1190.</title>
        <authorList>
            <person name="Sales C.M."/>
            <person name="Mahendra S."/>
            <person name="Grostern A."/>
            <person name="Parales R.E."/>
            <person name="Goodwin L.A."/>
            <person name="Woyke T."/>
            <person name="Nolan M."/>
            <person name="Lapidus A."/>
            <person name="Chertkov O."/>
            <person name="Ovchinnikova G."/>
            <person name="Sczyrba A."/>
            <person name="Alvarez-Cohen L."/>
        </authorList>
    </citation>
    <scope>NUCLEOTIDE SEQUENCE</scope>
    <source>
        <strain evidence="1">CB1190</strain>
        <plasmid evidence="1">pPSED02</plasmid>
    </source>
</reference>
<dbReference type="RefSeq" id="WP_014203951.1">
    <property type="nucleotide sequence ID" value="NC_016601.1"/>
</dbReference>
<evidence type="ECO:0000313" key="1">
    <source>
        <dbReference type="EMBL" id="AEA29062.1"/>
    </source>
</evidence>
<name>F2L789_PSEUX</name>
<keyword evidence="1" id="KW-0614">Plasmid</keyword>
<geneLocation type="plasmid" evidence="1">
    <name>pPSED02</name>
</geneLocation>
<sequence length="99" mass="11013">MSGHRRTLANGAALPLTQRKSRLARRRASLAARYAAAATPIERAHAAWAYLLGAAARRQPDQRVADELLDDVARTLIRVGDQLLQLQAREPLHPDRRQS</sequence>
<dbReference type="AlphaFoldDB" id="F2L789"/>
<protein>
    <submittedName>
        <fullName evidence="1">Uncharacterized protein</fullName>
    </submittedName>
</protein>